<organism evidence="4 5">
    <name type="scientific">Tepidanaerobacter acetatoxydans (strain DSM 21804 / JCM 16047 / Re1)</name>
    <dbReference type="NCBI Taxonomy" id="1209989"/>
    <lineage>
        <taxon>Bacteria</taxon>
        <taxon>Bacillati</taxon>
        <taxon>Bacillota</taxon>
        <taxon>Clostridia</taxon>
        <taxon>Thermosediminibacterales</taxon>
        <taxon>Tepidanaerobacteraceae</taxon>
        <taxon>Tepidanaerobacter</taxon>
    </lineage>
</organism>
<evidence type="ECO:0000313" key="4">
    <source>
        <dbReference type="EMBL" id="CDI40857.1"/>
    </source>
</evidence>
<dbReference type="GO" id="GO:0042806">
    <property type="term" value="F:fucose binding"/>
    <property type="evidence" value="ECO:0007669"/>
    <property type="project" value="TreeGrafter"/>
</dbReference>
<protein>
    <submittedName>
        <fullName evidence="4">RbsD or FucU transport</fullName>
    </submittedName>
</protein>
<evidence type="ECO:0000256" key="2">
    <source>
        <dbReference type="ARBA" id="ARBA00023235"/>
    </source>
</evidence>
<accession>F4LXK2</accession>
<evidence type="ECO:0000256" key="1">
    <source>
        <dbReference type="ARBA" id="ARBA00000223"/>
    </source>
</evidence>
<dbReference type="OrthoDB" id="9805009at2"/>
<dbReference type="GO" id="GO:0036373">
    <property type="term" value="F:L-fucose mutarotase activity"/>
    <property type="evidence" value="ECO:0007669"/>
    <property type="project" value="UniProtKB-EC"/>
</dbReference>
<dbReference type="PANTHER" id="PTHR31690">
    <property type="entry name" value="FUCOSE MUTAROTASE"/>
    <property type="match status" value="1"/>
</dbReference>
<gene>
    <name evidence="4" type="ordered locus">TEPIRE1_1940</name>
</gene>
<dbReference type="HOGENOM" id="CLU_120075_0_0_9"/>
<reference evidence="5" key="1">
    <citation type="journal article" date="2013" name="Genome Announc.">
        <title>First genome sequence of a syntrophic acetate-oxidizing bacterium, Tepidanaerobacter acetatoxydans strain Re1.</title>
        <authorList>
            <person name="Manzoor S."/>
            <person name="Bongcam-Rudloff E."/>
            <person name="Schnurer A."/>
            <person name="Muller B."/>
        </authorList>
    </citation>
    <scope>NUCLEOTIDE SEQUENCE [LARGE SCALE GENOMIC DNA]</scope>
    <source>
        <strain evidence="5">Re1</strain>
    </source>
</reference>
<dbReference type="InterPro" id="IPR007721">
    <property type="entry name" value="RbsD_FucU"/>
</dbReference>
<dbReference type="Pfam" id="PF05025">
    <property type="entry name" value="RbsD_FucU"/>
    <property type="match status" value="1"/>
</dbReference>
<dbReference type="KEGG" id="tae:TepiRe1_1940"/>
<dbReference type="eggNOG" id="COG4154">
    <property type="taxonomic scope" value="Bacteria"/>
</dbReference>
<evidence type="ECO:0000313" key="5">
    <source>
        <dbReference type="Proteomes" id="UP000010802"/>
    </source>
</evidence>
<dbReference type="InterPro" id="IPR023750">
    <property type="entry name" value="RbsD-like_sf"/>
</dbReference>
<dbReference type="PANTHER" id="PTHR31690:SF4">
    <property type="entry name" value="FUCOSE MUTAROTASE"/>
    <property type="match status" value="1"/>
</dbReference>
<dbReference type="InterPro" id="IPR050443">
    <property type="entry name" value="RbsD/FucU_mutarotase"/>
</dbReference>
<keyword evidence="2" id="KW-0413">Isomerase</keyword>
<comment type="catalytic activity">
    <reaction evidence="1">
        <text>beta-D-ribopyranose = beta-D-ribofuranose</text>
        <dbReference type="Rhea" id="RHEA:25432"/>
        <dbReference type="ChEBI" id="CHEBI:27476"/>
        <dbReference type="ChEBI" id="CHEBI:47002"/>
        <dbReference type="EC" id="5.4.99.62"/>
    </reaction>
</comment>
<evidence type="ECO:0000256" key="3">
    <source>
        <dbReference type="ARBA" id="ARBA00036324"/>
    </source>
</evidence>
<sequence length="138" mass="15273">MLKTSCINPEIMSTLACCGHGDKILIADGNYPIESNTNTNTKKAYINLSHGIPTVTQVLNVLSNTITIEKAEVMATDDGQEPLIFQEFKKILGTEATLYDLNRFKFYEECKKENVKLAIATGEQRVYANILLTVGVVN</sequence>
<dbReference type="Gene3D" id="3.40.1650.10">
    <property type="entry name" value="RbsD-like domain"/>
    <property type="match status" value="1"/>
</dbReference>
<dbReference type="RefSeq" id="WP_013778853.1">
    <property type="nucleotide sequence ID" value="NC_015519.1"/>
</dbReference>
<name>F4LXK2_TEPAE</name>
<dbReference type="SUPFAM" id="SSF102546">
    <property type="entry name" value="RbsD-like"/>
    <property type="match status" value="1"/>
</dbReference>
<dbReference type="KEGG" id="tep:TepRe1_1800"/>
<comment type="catalytic activity">
    <reaction evidence="3">
        <text>alpha-L-fucose = beta-L-fucose</text>
        <dbReference type="Rhea" id="RHEA:25580"/>
        <dbReference type="ChEBI" id="CHEBI:42548"/>
        <dbReference type="ChEBI" id="CHEBI:42589"/>
        <dbReference type="EC" id="5.1.3.29"/>
    </reaction>
</comment>
<dbReference type="GO" id="GO:0006004">
    <property type="term" value="P:fucose metabolic process"/>
    <property type="evidence" value="ECO:0007669"/>
    <property type="project" value="TreeGrafter"/>
</dbReference>
<proteinExistence type="predicted"/>
<dbReference type="STRING" id="1209989.TepRe1_1800"/>
<dbReference type="Proteomes" id="UP000010802">
    <property type="component" value="Chromosome"/>
</dbReference>
<dbReference type="GO" id="GO:0062193">
    <property type="term" value="F:D-ribose pyranase activity"/>
    <property type="evidence" value="ECO:0007669"/>
    <property type="project" value="UniProtKB-EC"/>
</dbReference>
<dbReference type="EMBL" id="HF563609">
    <property type="protein sequence ID" value="CDI40857.1"/>
    <property type="molecule type" value="Genomic_DNA"/>
</dbReference>
<keyword evidence="5" id="KW-1185">Reference proteome</keyword>
<dbReference type="AlphaFoldDB" id="F4LXK2"/>